<organism evidence="1 2">
    <name type="scientific">Portunus trituberculatus</name>
    <name type="common">Swimming crab</name>
    <name type="synonym">Neptunus trituberculatus</name>
    <dbReference type="NCBI Taxonomy" id="210409"/>
    <lineage>
        <taxon>Eukaryota</taxon>
        <taxon>Metazoa</taxon>
        <taxon>Ecdysozoa</taxon>
        <taxon>Arthropoda</taxon>
        <taxon>Crustacea</taxon>
        <taxon>Multicrustacea</taxon>
        <taxon>Malacostraca</taxon>
        <taxon>Eumalacostraca</taxon>
        <taxon>Eucarida</taxon>
        <taxon>Decapoda</taxon>
        <taxon>Pleocyemata</taxon>
        <taxon>Brachyura</taxon>
        <taxon>Eubrachyura</taxon>
        <taxon>Portunoidea</taxon>
        <taxon>Portunidae</taxon>
        <taxon>Portuninae</taxon>
        <taxon>Portunus</taxon>
    </lineage>
</organism>
<dbReference type="InterPro" id="IPR013783">
    <property type="entry name" value="Ig-like_fold"/>
</dbReference>
<keyword evidence="2" id="KW-1185">Reference proteome</keyword>
<dbReference type="GO" id="GO:0050808">
    <property type="term" value="P:synapse organization"/>
    <property type="evidence" value="ECO:0007669"/>
    <property type="project" value="TreeGrafter"/>
</dbReference>
<gene>
    <name evidence="1" type="ORF">E2C01_081645</name>
</gene>
<dbReference type="Proteomes" id="UP000324222">
    <property type="component" value="Unassembled WGS sequence"/>
</dbReference>
<comment type="caution">
    <text evidence="1">The sequence shown here is derived from an EMBL/GenBank/DDBJ whole genome shotgun (WGS) entry which is preliminary data.</text>
</comment>
<dbReference type="AlphaFoldDB" id="A0A5B7IX45"/>
<dbReference type="Gene3D" id="2.60.40.10">
    <property type="entry name" value="Immunoglobulins"/>
    <property type="match status" value="1"/>
</dbReference>
<sequence length="105" mass="12311">MKALIKRISLHLRTNQTHPNSAISYDTPITHTRNPSSETYAIPRFSCTSEYLPVSVKLRLFLAQVSWVRHHDIHVLTVGRFTFTNDDRFEVHHDDGSNEWLLRLR</sequence>
<dbReference type="PANTHER" id="PTHR23279:SF36">
    <property type="entry name" value="DEFECTIVE PROBOSCIS EXTENSION RESPONSE 9, ISOFORM A"/>
    <property type="match status" value="1"/>
</dbReference>
<dbReference type="PANTHER" id="PTHR23279">
    <property type="entry name" value="DEFECTIVE PROBOSCIS EXTENSION RESPONSE DPR -RELATED"/>
    <property type="match status" value="1"/>
</dbReference>
<proteinExistence type="predicted"/>
<evidence type="ECO:0000313" key="1">
    <source>
        <dbReference type="EMBL" id="MPC86809.1"/>
    </source>
</evidence>
<evidence type="ECO:0000313" key="2">
    <source>
        <dbReference type="Proteomes" id="UP000324222"/>
    </source>
</evidence>
<dbReference type="GO" id="GO:0032589">
    <property type="term" value="C:neuron projection membrane"/>
    <property type="evidence" value="ECO:0007669"/>
    <property type="project" value="TreeGrafter"/>
</dbReference>
<dbReference type="InterPro" id="IPR037448">
    <property type="entry name" value="Zig-8"/>
</dbReference>
<name>A0A5B7IX45_PORTR</name>
<protein>
    <submittedName>
        <fullName evidence="1">Uncharacterized protein</fullName>
    </submittedName>
</protein>
<reference evidence="1 2" key="1">
    <citation type="submission" date="2019-05" db="EMBL/GenBank/DDBJ databases">
        <title>Another draft genome of Portunus trituberculatus and its Hox gene families provides insights of decapod evolution.</title>
        <authorList>
            <person name="Jeong J.-H."/>
            <person name="Song I."/>
            <person name="Kim S."/>
            <person name="Choi T."/>
            <person name="Kim D."/>
            <person name="Ryu S."/>
            <person name="Kim W."/>
        </authorList>
    </citation>
    <scope>NUCLEOTIDE SEQUENCE [LARGE SCALE GENOMIC DNA]</scope>
    <source>
        <tissue evidence="1">Muscle</tissue>
    </source>
</reference>
<dbReference type="EMBL" id="VSRR010072569">
    <property type="protein sequence ID" value="MPC86809.1"/>
    <property type="molecule type" value="Genomic_DNA"/>
</dbReference>
<accession>A0A5B7IX45</accession>
<dbReference type="OrthoDB" id="190835at2759"/>